<evidence type="ECO:0000313" key="2">
    <source>
        <dbReference type="RefSeq" id="XP_010847577.1"/>
    </source>
</evidence>
<dbReference type="RefSeq" id="XP_010847577.1">
    <property type="nucleotide sequence ID" value="XM_010849275.1"/>
</dbReference>
<gene>
    <name evidence="2" type="primary">LOC104995387</name>
</gene>
<dbReference type="AlphaFoldDB" id="A0A6P3I766"/>
<keyword evidence="1" id="KW-1185">Reference proteome</keyword>
<accession>A0A6P3I766</accession>
<evidence type="ECO:0000313" key="1">
    <source>
        <dbReference type="Proteomes" id="UP000515208"/>
    </source>
</evidence>
<proteinExistence type="predicted"/>
<sequence>MSSLLSLIVDKVVEVREWVQAKFLTQKEEAREGSLVSLIMDKVMKVPEQVGAEFLAQKVSTCTTVQRLDFGNKLGDRCGVDLGAAPRGSPGLIRLSEVIPPRQALLRRQRVGRFLQRPGGLGPLSRRLSSSYQPMSA</sequence>
<name>A0A6P3I766_BISBB</name>
<organism evidence="1 2">
    <name type="scientific">Bison bison bison</name>
    <name type="common">North American plains bison</name>
    <dbReference type="NCBI Taxonomy" id="43346"/>
    <lineage>
        <taxon>Eukaryota</taxon>
        <taxon>Metazoa</taxon>
        <taxon>Chordata</taxon>
        <taxon>Craniata</taxon>
        <taxon>Vertebrata</taxon>
        <taxon>Euteleostomi</taxon>
        <taxon>Mammalia</taxon>
        <taxon>Eutheria</taxon>
        <taxon>Laurasiatheria</taxon>
        <taxon>Artiodactyla</taxon>
        <taxon>Ruminantia</taxon>
        <taxon>Pecora</taxon>
        <taxon>Bovidae</taxon>
        <taxon>Bovinae</taxon>
        <taxon>Bison</taxon>
    </lineage>
</organism>
<dbReference type="Proteomes" id="UP000515208">
    <property type="component" value="Unplaced"/>
</dbReference>
<dbReference type="GeneID" id="104995387"/>
<reference evidence="2" key="1">
    <citation type="submission" date="2025-08" db="UniProtKB">
        <authorList>
            <consortium name="RefSeq"/>
        </authorList>
    </citation>
    <scope>IDENTIFICATION</scope>
    <source>
        <tissue evidence="2">Blood</tissue>
    </source>
</reference>
<protein>
    <submittedName>
        <fullName evidence="2">Uncharacterized protein LOC104995387 isoform X2</fullName>
    </submittedName>
</protein>